<feature type="non-terminal residue" evidence="1">
    <location>
        <position position="1"/>
    </location>
</feature>
<dbReference type="EMBL" id="AZMM01015785">
    <property type="protein sequence ID" value="ETJ29691.1"/>
    <property type="molecule type" value="Genomic_DNA"/>
</dbReference>
<evidence type="ECO:0000313" key="1">
    <source>
        <dbReference type="EMBL" id="ETJ29691.1"/>
    </source>
</evidence>
<accession>W1XHS9</accession>
<proteinExistence type="predicted"/>
<reference evidence="1" key="1">
    <citation type="submission" date="2013-12" db="EMBL/GenBank/DDBJ databases">
        <title>A Varibaculum cambriense genome reconstructed from a premature infant gut community with otherwise low bacterial novelty that shifts toward anaerobic metabolism during the third week of life.</title>
        <authorList>
            <person name="Brown C.T."/>
            <person name="Sharon I."/>
            <person name="Thomas B.C."/>
            <person name="Castelle C.J."/>
            <person name="Morowitz M.J."/>
            <person name="Banfield J.F."/>
        </authorList>
    </citation>
    <scope>NUCLEOTIDE SEQUENCE</scope>
</reference>
<dbReference type="AlphaFoldDB" id="W1XHS9"/>
<comment type="caution">
    <text evidence="1">The sequence shown here is derived from an EMBL/GenBank/DDBJ whole genome shotgun (WGS) entry which is preliminary data.</text>
</comment>
<sequence length="68" mass="8252">DFLYENNKYDKSELKDNKKNKLPSIEVLETMENECVKYRELLSLRNRKINDLEELKKINDEFNKDISL</sequence>
<protein>
    <submittedName>
        <fullName evidence="1">Uncharacterized protein</fullName>
    </submittedName>
</protein>
<name>W1XHS9_9ZZZZ</name>
<feature type="non-terminal residue" evidence="1">
    <location>
        <position position="68"/>
    </location>
</feature>
<organism evidence="1">
    <name type="scientific">human gut metagenome</name>
    <dbReference type="NCBI Taxonomy" id="408170"/>
    <lineage>
        <taxon>unclassified sequences</taxon>
        <taxon>metagenomes</taxon>
        <taxon>organismal metagenomes</taxon>
    </lineage>
</organism>
<gene>
    <name evidence="1" type="ORF">Q604_UNBC15785G0001</name>
</gene>